<protein>
    <submittedName>
        <fullName evidence="4">Right-handed parallel beta-helix repeat-containing protein</fullName>
    </submittedName>
</protein>
<name>A0ABV6DR86_9BACL</name>
<comment type="caution">
    <text evidence="4">The sequence shown here is derived from an EMBL/GenBank/DDBJ whole genome shotgun (WGS) entry which is preliminary data.</text>
</comment>
<dbReference type="Gene3D" id="2.160.20.10">
    <property type="entry name" value="Single-stranded right-handed beta-helix, Pectin lyase-like"/>
    <property type="match status" value="2"/>
</dbReference>
<dbReference type="InterPro" id="IPR006626">
    <property type="entry name" value="PbH1"/>
</dbReference>
<keyword evidence="5" id="KW-1185">Reference proteome</keyword>
<feature type="chain" id="PRO_5045061358" evidence="2">
    <location>
        <begin position="30"/>
        <end position="711"/>
    </location>
</feature>
<dbReference type="Pfam" id="PF13229">
    <property type="entry name" value="Beta_helix"/>
    <property type="match status" value="1"/>
</dbReference>
<evidence type="ECO:0000313" key="4">
    <source>
        <dbReference type="EMBL" id="MFC0215147.1"/>
    </source>
</evidence>
<feature type="signal peptide" evidence="2">
    <location>
        <begin position="1"/>
        <end position="29"/>
    </location>
</feature>
<dbReference type="InterPro" id="IPR039448">
    <property type="entry name" value="Beta_helix"/>
</dbReference>
<gene>
    <name evidence="4" type="ORF">ACFFK0_22375</name>
</gene>
<dbReference type="InterPro" id="IPR051550">
    <property type="entry name" value="SCF-Subunits/Alg-Epimerases"/>
</dbReference>
<evidence type="ECO:0000313" key="5">
    <source>
        <dbReference type="Proteomes" id="UP001589776"/>
    </source>
</evidence>
<dbReference type="EMBL" id="JBHLWN010000082">
    <property type="protein sequence ID" value="MFC0215147.1"/>
    <property type="molecule type" value="Genomic_DNA"/>
</dbReference>
<proteinExistence type="predicted"/>
<evidence type="ECO:0000256" key="2">
    <source>
        <dbReference type="SAM" id="SignalP"/>
    </source>
</evidence>
<reference evidence="4 5" key="1">
    <citation type="submission" date="2024-09" db="EMBL/GenBank/DDBJ databases">
        <authorList>
            <person name="Sun Q."/>
            <person name="Mori K."/>
        </authorList>
    </citation>
    <scope>NUCLEOTIDE SEQUENCE [LARGE SCALE GENOMIC DNA]</scope>
    <source>
        <strain evidence="4 5">CCM 7759</strain>
    </source>
</reference>
<feature type="domain" description="Right handed beta helix" evidence="3">
    <location>
        <begin position="310"/>
        <end position="429"/>
    </location>
</feature>
<dbReference type="SUPFAM" id="SSF51126">
    <property type="entry name" value="Pectin lyase-like"/>
    <property type="match status" value="2"/>
</dbReference>
<dbReference type="PANTHER" id="PTHR22990">
    <property type="entry name" value="F-BOX ONLY PROTEIN"/>
    <property type="match status" value="1"/>
</dbReference>
<dbReference type="SMART" id="SM00710">
    <property type="entry name" value="PbH1"/>
    <property type="match status" value="10"/>
</dbReference>
<keyword evidence="2" id="KW-0732">Signal</keyword>
<organism evidence="4 5">
    <name type="scientific">Paenibacillus chartarius</name>
    <dbReference type="NCBI Taxonomy" id="747481"/>
    <lineage>
        <taxon>Bacteria</taxon>
        <taxon>Bacillati</taxon>
        <taxon>Bacillota</taxon>
        <taxon>Bacilli</taxon>
        <taxon>Bacillales</taxon>
        <taxon>Paenibacillaceae</taxon>
        <taxon>Paenibacillus</taxon>
    </lineage>
</organism>
<dbReference type="RefSeq" id="WP_377472592.1">
    <property type="nucleotide sequence ID" value="NZ_JBHLWN010000082.1"/>
</dbReference>
<dbReference type="Proteomes" id="UP001589776">
    <property type="component" value="Unassembled WGS sequence"/>
</dbReference>
<keyword evidence="1" id="KW-0677">Repeat</keyword>
<sequence length="711" mass="76496">MKQNSRIIRVFRVLAVAAMLFAAALPVSAAEPLPLAEKVYRLELSRWGVYNDGTHPVETTAGLNAALQWASGQSYNVFKVPAGTYLIAKGKGGTDPNARINMVSNMTLELDPQAVIQKEANGYTGYQTMYVGGFVHDAVLRGGTYRGDRNSHDYTVPGTHEGGYGIITAGSSRITIENVKAEQFTGDGLAVGAFNAYFQDLYPNHFELGTIDRNGRKTAATDRVRTAKHWPITHPSFAETKQMVIDNIQHLPWTFDVIFYKEDGTFISTAAAQRKGEYVAIPAGAAQFSLVFKAAETKQAYLEIWNKVQSSSVIVQHSEFAFNRRQGITVGGGNGVLIRNNRIHDQSGTAPQSGIDVEGGAGDNGYINKNITIQNNEFYNNKAYDIILYDGSGAVVEGNRLGSKGAIGLAVSPPFTGAKVNNNTFDGTRIVAYHDVSFDGNRMIDSYTYLEGPNISVTNMTFTDAMFSISSKVPFGVSASNITIRNNKKSDSGLTIWNQPVHLRDVTIIGESTLRSLSGGVADGSIFDNLKVIGYNAAYGLDLPRGTYNSCVFEAAPPGRSEPSIGKSGRYVFNQCSFKGSGTGLGVYHKDADVKITGSRFDVLGNAGAISVGSAKSIIVENSAITANSLTSADTQLIGIGSYWRRTEPYQTGYALIKGNTMTSNLAAKGISTIYAGAGAPAYTVENNVLHKAKLDLKPNDKSKGNQELPE</sequence>
<dbReference type="InterPro" id="IPR012334">
    <property type="entry name" value="Pectin_lyas_fold"/>
</dbReference>
<evidence type="ECO:0000259" key="3">
    <source>
        <dbReference type="Pfam" id="PF13229"/>
    </source>
</evidence>
<dbReference type="InterPro" id="IPR011050">
    <property type="entry name" value="Pectin_lyase_fold/virulence"/>
</dbReference>
<accession>A0ABV6DR86</accession>
<evidence type="ECO:0000256" key="1">
    <source>
        <dbReference type="ARBA" id="ARBA00022737"/>
    </source>
</evidence>
<dbReference type="PANTHER" id="PTHR22990:SF15">
    <property type="entry name" value="F-BOX ONLY PROTEIN 10"/>
    <property type="match status" value="1"/>
</dbReference>